<proteinExistence type="predicted"/>
<dbReference type="SUPFAM" id="SSF56059">
    <property type="entry name" value="Glutathione synthetase ATP-binding domain-like"/>
    <property type="match status" value="1"/>
</dbReference>
<accession>A0A4R1M247</accession>
<keyword evidence="3" id="KW-1185">Reference proteome</keyword>
<dbReference type="Pfam" id="PF14397">
    <property type="entry name" value="ATPgrasp_ST"/>
    <property type="match status" value="1"/>
</dbReference>
<comment type="caution">
    <text evidence="2">The sequence shown here is derived from an EMBL/GenBank/DDBJ whole genome shotgun (WGS) entry which is preliminary data.</text>
</comment>
<feature type="domain" description="Alpha-L-glutamate ligase-related protein ATP-grasp" evidence="1">
    <location>
        <begin position="97"/>
        <end position="346"/>
    </location>
</feature>
<dbReference type="Proteomes" id="UP000294616">
    <property type="component" value="Unassembled WGS sequence"/>
</dbReference>
<evidence type="ECO:0000313" key="2">
    <source>
        <dbReference type="EMBL" id="TCK84914.1"/>
    </source>
</evidence>
<protein>
    <submittedName>
        <fullName evidence="2">Putative polysaccharide biosynthesis protein</fullName>
    </submittedName>
</protein>
<gene>
    <name evidence="2" type="ORF">C8N28_0210</name>
</gene>
<sequence length="369" mass="42516">MASNIFIYIYPFNINPYQYFTLMNLKHTKFSFVNYLLRSIQHKHLFKMNVFNTISMMSKGFDVESIYLYSLNKTNYKKYLPDSAIPKISLNSNNGYWPILHDKFVFYRFIKDKLPTGELLGIVFKGEITAVDGVFGYAELLEGLKKSNKYVLKPLQGGNTTGILFLSLTNEALILQGKPIDQDILKSTINGLNEYGIFKFYEQHKLFAKIYPGSINTIRLVTLYDFEQKKPFIHASILRMGWSRSAPFHNFQKRGLVSLIDNETGLLSICKRKDENGRITHQSNHPDTNQVIEGMVIPFWEDIKGTILAYLEKNPFLDYVGWDILVTDEGFLVIEANHNPGLGFMQAFKPLLEDPRGANYFKTKNIYAS</sequence>
<dbReference type="AlphaFoldDB" id="A0A4R1M247"/>
<dbReference type="EMBL" id="SMGO01000001">
    <property type="protein sequence ID" value="TCK84914.1"/>
    <property type="molecule type" value="Genomic_DNA"/>
</dbReference>
<dbReference type="OrthoDB" id="6315394at2"/>
<evidence type="ECO:0000313" key="3">
    <source>
        <dbReference type="Proteomes" id="UP000294616"/>
    </source>
</evidence>
<reference evidence="2 3" key="1">
    <citation type="submission" date="2019-03" db="EMBL/GenBank/DDBJ databases">
        <title>Genomic Encyclopedia of Archaeal and Bacterial Type Strains, Phase II (KMG-II): from individual species to whole genera.</title>
        <authorList>
            <person name="Goeker M."/>
        </authorList>
    </citation>
    <scope>NUCLEOTIDE SEQUENCE [LARGE SCALE GENOMIC DNA]</scope>
    <source>
        <strain evidence="2 3">DSM 22554</strain>
    </source>
</reference>
<evidence type="ECO:0000259" key="1">
    <source>
        <dbReference type="Pfam" id="PF14397"/>
    </source>
</evidence>
<dbReference type="Gene3D" id="3.30.470.20">
    <property type="entry name" value="ATP-grasp fold, B domain"/>
    <property type="match status" value="1"/>
</dbReference>
<dbReference type="InterPro" id="IPR039523">
    <property type="entry name" value="RimK-rel_E_lig_ATP-grasp"/>
</dbReference>
<name>A0A4R1M247_9SPHI</name>
<organism evidence="2 3">
    <name type="scientific">Albibacterium bauzanense</name>
    <dbReference type="NCBI Taxonomy" id="653929"/>
    <lineage>
        <taxon>Bacteria</taxon>
        <taxon>Pseudomonadati</taxon>
        <taxon>Bacteroidota</taxon>
        <taxon>Sphingobacteriia</taxon>
        <taxon>Sphingobacteriales</taxon>
        <taxon>Sphingobacteriaceae</taxon>
        <taxon>Albibacterium</taxon>
    </lineage>
</organism>